<name>A0A0C9XZF2_9AGAR</name>
<accession>A0A0C9XZF2</accession>
<reference evidence="1 2" key="1">
    <citation type="submission" date="2014-04" db="EMBL/GenBank/DDBJ databases">
        <authorList>
            <consortium name="DOE Joint Genome Institute"/>
            <person name="Kuo A."/>
            <person name="Kohler A."/>
            <person name="Nagy L.G."/>
            <person name="Floudas D."/>
            <person name="Copeland A."/>
            <person name="Barry K.W."/>
            <person name="Cichocki N."/>
            <person name="Veneault-Fourrey C."/>
            <person name="LaButti K."/>
            <person name="Lindquist E.A."/>
            <person name="Lipzen A."/>
            <person name="Lundell T."/>
            <person name="Morin E."/>
            <person name="Murat C."/>
            <person name="Sun H."/>
            <person name="Tunlid A."/>
            <person name="Henrissat B."/>
            <person name="Grigoriev I.V."/>
            <person name="Hibbett D.S."/>
            <person name="Martin F."/>
            <person name="Nordberg H.P."/>
            <person name="Cantor M.N."/>
            <person name="Hua S.X."/>
        </authorList>
    </citation>
    <scope>NUCLEOTIDE SEQUENCE [LARGE SCALE GENOMIC DNA]</scope>
    <source>
        <strain evidence="1 2">LaAM-08-1</strain>
    </source>
</reference>
<keyword evidence="2" id="KW-1185">Reference proteome</keyword>
<evidence type="ECO:0000313" key="1">
    <source>
        <dbReference type="EMBL" id="KIK03102.1"/>
    </source>
</evidence>
<reference evidence="2" key="2">
    <citation type="submission" date="2015-01" db="EMBL/GenBank/DDBJ databases">
        <title>Evolutionary Origins and Diversification of the Mycorrhizal Mutualists.</title>
        <authorList>
            <consortium name="DOE Joint Genome Institute"/>
            <consortium name="Mycorrhizal Genomics Consortium"/>
            <person name="Kohler A."/>
            <person name="Kuo A."/>
            <person name="Nagy L.G."/>
            <person name="Floudas D."/>
            <person name="Copeland A."/>
            <person name="Barry K.W."/>
            <person name="Cichocki N."/>
            <person name="Veneault-Fourrey C."/>
            <person name="LaButti K."/>
            <person name="Lindquist E.A."/>
            <person name="Lipzen A."/>
            <person name="Lundell T."/>
            <person name="Morin E."/>
            <person name="Murat C."/>
            <person name="Riley R."/>
            <person name="Ohm R."/>
            <person name="Sun H."/>
            <person name="Tunlid A."/>
            <person name="Henrissat B."/>
            <person name="Grigoriev I.V."/>
            <person name="Hibbett D.S."/>
            <person name="Martin F."/>
        </authorList>
    </citation>
    <scope>NUCLEOTIDE SEQUENCE [LARGE SCALE GENOMIC DNA]</scope>
    <source>
        <strain evidence="2">LaAM-08-1</strain>
    </source>
</reference>
<dbReference type="AlphaFoldDB" id="A0A0C9XZF2"/>
<dbReference type="HOGENOM" id="CLU_2347040_0_0_1"/>
<organism evidence="1 2">
    <name type="scientific">Laccaria amethystina LaAM-08-1</name>
    <dbReference type="NCBI Taxonomy" id="1095629"/>
    <lineage>
        <taxon>Eukaryota</taxon>
        <taxon>Fungi</taxon>
        <taxon>Dikarya</taxon>
        <taxon>Basidiomycota</taxon>
        <taxon>Agaricomycotina</taxon>
        <taxon>Agaricomycetes</taxon>
        <taxon>Agaricomycetidae</taxon>
        <taxon>Agaricales</taxon>
        <taxon>Agaricineae</taxon>
        <taxon>Hydnangiaceae</taxon>
        <taxon>Laccaria</taxon>
    </lineage>
</organism>
<evidence type="ECO:0000313" key="2">
    <source>
        <dbReference type="Proteomes" id="UP000054477"/>
    </source>
</evidence>
<dbReference type="Proteomes" id="UP000054477">
    <property type="component" value="Unassembled WGS sequence"/>
</dbReference>
<dbReference type="EMBL" id="KN838584">
    <property type="protein sequence ID" value="KIK03102.1"/>
    <property type="molecule type" value="Genomic_DNA"/>
</dbReference>
<protein>
    <submittedName>
        <fullName evidence="1">Uncharacterized protein</fullName>
    </submittedName>
</protein>
<proteinExistence type="predicted"/>
<sequence>MTTASEVTLPHHRNPHYLPFPARPMRDALSNLPPNRRLKFRTALGAVAFSDRRNLNRGGNLFIILGSISWSKPLCPSTTPSSAPYAFGVDIPVRTFA</sequence>
<gene>
    <name evidence="1" type="ORF">K443DRAFT_491839</name>
</gene>